<evidence type="ECO:0008006" key="4">
    <source>
        <dbReference type="Google" id="ProtNLM"/>
    </source>
</evidence>
<feature type="signal peptide" evidence="1">
    <location>
        <begin position="1"/>
        <end position="18"/>
    </location>
</feature>
<dbReference type="AlphaFoldDB" id="A0A0H5MF02"/>
<dbReference type="EMBL" id="CWJI01000007">
    <property type="protein sequence ID" value="CRY55651.1"/>
    <property type="molecule type" value="Genomic_DNA"/>
</dbReference>
<dbReference type="Proteomes" id="UP000043316">
    <property type="component" value="Unassembled WGS sequence"/>
</dbReference>
<gene>
    <name evidence="2" type="ORF">ERS008476_02652</name>
</gene>
<proteinExistence type="predicted"/>
<organism evidence="2 3">
    <name type="scientific">Yersinia intermedia</name>
    <dbReference type="NCBI Taxonomy" id="631"/>
    <lineage>
        <taxon>Bacteria</taxon>
        <taxon>Pseudomonadati</taxon>
        <taxon>Pseudomonadota</taxon>
        <taxon>Gammaproteobacteria</taxon>
        <taxon>Enterobacterales</taxon>
        <taxon>Yersiniaceae</taxon>
        <taxon>Yersinia</taxon>
    </lineage>
</organism>
<evidence type="ECO:0000256" key="1">
    <source>
        <dbReference type="SAM" id="SignalP"/>
    </source>
</evidence>
<feature type="chain" id="PRO_5005220752" description="Lipoprotein" evidence="1">
    <location>
        <begin position="19"/>
        <end position="75"/>
    </location>
</feature>
<sequence length="75" mass="8526">MYLRFLPSVLLSASLVSCAPYDYNAQQDKKPIMIGSNPIYTVDDKGNLRRDRRMENVRSRGCVDNSTDCGRPIGW</sequence>
<evidence type="ECO:0000313" key="3">
    <source>
        <dbReference type="Proteomes" id="UP000043316"/>
    </source>
</evidence>
<protein>
    <recommendedName>
        <fullName evidence="4">Lipoprotein</fullName>
    </recommendedName>
</protein>
<reference evidence="3" key="1">
    <citation type="submission" date="2015-03" db="EMBL/GenBank/DDBJ databases">
        <authorList>
            <consortium name="Pathogen Informatics"/>
        </authorList>
    </citation>
    <scope>NUCLEOTIDE SEQUENCE [LARGE SCALE GENOMIC DNA]</scope>
    <source>
        <strain evidence="3">R148</strain>
    </source>
</reference>
<name>A0A0H5MF02_YERIN</name>
<evidence type="ECO:0000313" key="2">
    <source>
        <dbReference type="EMBL" id="CRY55651.1"/>
    </source>
</evidence>
<keyword evidence="1" id="KW-0732">Signal</keyword>
<dbReference type="PROSITE" id="PS51257">
    <property type="entry name" value="PROKAR_LIPOPROTEIN"/>
    <property type="match status" value="1"/>
</dbReference>
<accession>A0A0H5MF02</accession>